<organism evidence="6 7">
    <name type="scientific">Campylobacter fetus</name>
    <dbReference type="NCBI Taxonomy" id="196"/>
    <lineage>
        <taxon>Bacteria</taxon>
        <taxon>Pseudomonadati</taxon>
        <taxon>Campylobacterota</taxon>
        <taxon>Epsilonproteobacteria</taxon>
        <taxon>Campylobacterales</taxon>
        <taxon>Campylobacteraceae</taxon>
        <taxon>Campylobacter</taxon>
    </lineage>
</organism>
<dbReference type="SUPFAM" id="SSF63882">
    <property type="entry name" value="MoeA N-terminal region -like"/>
    <property type="match status" value="1"/>
</dbReference>
<reference evidence="6 7" key="1">
    <citation type="submission" date="2018-06" db="EMBL/GenBank/DDBJ databases">
        <authorList>
            <consortium name="PulseNet: The National Subtyping Network for Foodborne Disease Surveillance"/>
            <person name="Tarr C.L."/>
            <person name="Trees E."/>
            <person name="Katz L.S."/>
            <person name="Carleton-Romer H.A."/>
            <person name="Stroika S."/>
            <person name="Kucerova Z."/>
            <person name="Roache K.F."/>
            <person name="Sabol A.L."/>
            <person name="Besser J."/>
            <person name="Gerner-Smidt P."/>
        </authorList>
    </citation>
    <scope>NUCLEOTIDE SEQUENCE [LARGE SCALE GENOMIC DNA]</scope>
    <source>
        <strain evidence="6 7">PNUSAC001503</strain>
    </source>
</reference>
<comment type="similarity">
    <text evidence="2 4">Belongs to the MoeA family.</text>
</comment>
<dbReference type="GO" id="GO:0046872">
    <property type="term" value="F:metal ion binding"/>
    <property type="evidence" value="ECO:0007669"/>
    <property type="project" value="UniProtKB-UniRule"/>
</dbReference>
<dbReference type="SUPFAM" id="SSF53218">
    <property type="entry name" value="Molybdenum cofactor biosynthesis proteins"/>
    <property type="match status" value="1"/>
</dbReference>
<evidence type="ECO:0000256" key="1">
    <source>
        <dbReference type="ARBA" id="ARBA00002901"/>
    </source>
</evidence>
<keyword evidence="4" id="KW-0501">Molybdenum cofactor biosynthesis</keyword>
<dbReference type="PANTHER" id="PTHR10192:SF5">
    <property type="entry name" value="GEPHYRIN"/>
    <property type="match status" value="1"/>
</dbReference>
<comment type="pathway">
    <text evidence="4">Cofactor biosynthesis; molybdopterin biosynthesis.</text>
</comment>
<accession>A0A5L4IGT9</accession>
<comment type="catalytic activity">
    <reaction evidence="3">
        <text>adenylyl-molybdopterin + molybdate = Mo-molybdopterin + AMP + H(+)</text>
        <dbReference type="Rhea" id="RHEA:35047"/>
        <dbReference type="ChEBI" id="CHEBI:15378"/>
        <dbReference type="ChEBI" id="CHEBI:36264"/>
        <dbReference type="ChEBI" id="CHEBI:62727"/>
        <dbReference type="ChEBI" id="CHEBI:71302"/>
        <dbReference type="ChEBI" id="CHEBI:456215"/>
        <dbReference type="EC" id="2.10.1.1"/>
    </reaction>
</comment>
<gene>
    <name evidence="6" type="ORF">CX802_09285</name>
</gene>
<dbReference type="CDD" id="cd00887">
    <property type="entry name" value="MoeA"/>
    <property type="match status" value="1"/>
</dbReference>
<dbReference type="NCBIfam" id="TIGR00177">
    <property type="entry name" value="molyb_syn"/>
    <property type="match status" value="1"/>
</dbReference>
<proteinExistence type="inferred from homology"/>
<dbReference type="EMBL" id="AABTCC010000053">
    <property type="protein sequence ID" value="EAI8860015.1"/>
    <property type="molecule type" value="Genomic_DNA"/>
</dbReference>
<dbReference type="Gene3D" id="3.90.105.10">
    <property type="entry name" value="Molybdopterin biosynthesis moea protein, domain 2"/>
    <property type="match status" value="1"/>
</dbReference>
<comment type="caution">
    <text evidence="6">The sequence shown here is derived from an EMBL/GenBank/DDBJ whole genome shotgun (WGS) entry which is preliminary data.</text>
</comment>
<dbReference type="PANTHER" id="PTHR10192">
    <property type="entry name" value="MOLYBDOPTERIN BIOSYNTHESIS PROTEIN"/>
    <property type="match status" value="1"/>
</dbReference>
<dbReference type="EC" id="2.10.1.1" evidence="4"/>
<dbReference type="InterPro" id="IPR005110">
    <property type="entry name" value="MoeA_linker/N"/>
</dbReference>
<evidence type="ECO:0000313" key="6">
    <source>
        <dbReference type="EMBL" id="EAI8860015.1"/>
    </source>
</evidence>
<dbReference type="Pfam" id="PF00994">
    <property type="entry name" value="MoCF_biosynth"/>
    <property type="match status" value="1"/>
</dbReference>
<name>A0A5L4IGT9_CAMFE</name>
<dbReference type="OMA" id="EDHIKPA"/>
<evidence type="ECO:0000256" key="4">
    <source>
        <dbReference type="RuleBase" id="RU365090"/>
    </source>
</evidence>
<dbReference type="GO" id="GO:0061599">
    <property type="term" value="F:molybdopterin molybdotransferase activity"/>
    <property type="evidence" value="ECO:0007669"/>
    <property type="project" value="UniProtKB-UniRule"/>
</dbReference>
<evidence type="ECO:0000313" key="7">
    <source>
        <dbReference type="Proteomes" id="UP000535509"/>
    </source>
</evidence>
<evidence type="ECO:0000259" key="5">
    <source>
        <dbReference type="SMART" id="SM00852"/>
    </source>
</evidence>
<feature type="domain" description="MoaB/Mog" evidence="5">
    <location>
        <begin position="175"/>
        <end position="312"/>
    </location>
</feature>
<dbReference type="AlphaFoldDB" id="A0A5L4IGT9"/>
<evidence type="ECO:0000256" key="2">
    <source>
        <dbReference type="ARBA" id="ARBA00010763"/>
    </source>
</evidence>
<keyword evidence="4 6" id="KW-0808">Transferase</keyword>
<dbReference type="SUPFAM" id="SSF63867">
    <property type="entry name" value="MoeA C-terminal domain-like"/>
    <property type="match status" value="1"/>
</dbReference>
<dbReference type="Pfam" id="PF03453">
    <property type="entry name" value="MoeA_N"/>
    <property type="match status" value="1"/>
</dbReference>
<dbReference type="InterPro" id="IPR036688">
    <property type="entry name" value="MoeA_C_domain_IV_sf"/>
</dbReference>
<evidence type="ECO:0000256" key="3">
    <source>
        <dbReference type="ARBA" id="ARBA00047317"/>
    </source>
</evidence>
<dbReference type="Proteomes" id="UP000535509">
    <property type="component" value="Unassembled WGS sequence"/>
</dbReference>
<dbReference type="GO" id="GO:0005829">
    <property type="term" value="C:cytosol"/>
    <property type="evidence" value="ECO:0007669"/>
    <property type="project" value="TreeGrafter"/>
</dbReference>
<sequence>MKSYNDSLKDLLSSAPTWDRVERIALSASLGRVVCHDIAAKSDYPEFETSAMDGYAVKFSDMNLKKLKIIGCLPAGVKGEDISIKSGECIKTFTGAIICNGADTLIPIENVTANKDYIDINTQVKKGFAVRKIGESYKKGDILIKKGTKLSYSELGLLAELGISYVNVFVRPKVAVLSTGSEIVDIGEIPTNKAQIHSSNHIAIANMLWLMNCEVVTLPVIKDDLNLIKQTIKSALKSCDFLITTGGVSVGDFDFIRDIMGDFELVVNKAAIKPGRHVKVAKLSEKYIFALPGFPYSAMVTCALYFREFINKILCLQENYRFKAILDEQYVKKSDFEEFSAASIENENGIIKISTSTKKSGSSAIVSNLNNKAVLLNCPLERDKLEKGEVVEYIIML</sequence>
<dbReference type="Gene3D" id="2.40.340.10">
    <property type="entry name" value="MoeA, C-terminal, domain IV"/>
    <property type="match status" value="1"/>
</dbReference>
<keyword evidence="4" id="KW-0479">Metal-binding</keyword>
<dbReference type="SMART" id="SM00852">
    <property type="entry name" value="MoCF_biosynth"/>
    <property type="match status" value="1"/>
</dbReference>
<keyword evidence="7" id="KW-1185">Reference proteome</keyword>
<dbReference type="InterPro" id="IPR038987">
    <property type="entry name" value="MoeA-like"/>
</dbReference>
<comment type="cofactor">
    <cofactor evidence="4">
        <name>Mg(2+)</name>
        <dbReference type="ChEBI" id="CHEBI:18420"/>
    </cofactor>
</comment>
<comment type="function">
    <text evidence="1 4">Catalyzes the insertion of molybdate into adenylated molybdopterin with the concomitant release of AMP.</text>
</comment>
<dbReference type="UniPathway" id="UPA00344"/>
<protein>
    <recommendedName>
        <fullName evidence="4">Molybdopterin molybdenumtransferase</fullName>
        <ecNumber evidence="4">2.10.1.1</ecNumber>
    </recommendedName>
</protein>
<keyword evidence="4" id="KW-0460">Magnesium</keyword>
<dbReference type="InterPro" id="IPR036425">
    <property type="entry name" value="MoaB/Mog-like_dom_sf"/>
</dbReference>
<dbReference type="GeneID" id="61064034"/>
<dbReference type="Gene3D" id="2.170.190.11">
    <property type="entry name" value="Molybdopterin biosynthesis moea protein, domain 3"/>
    <property type="match status" value="1"/>
</dbReference>
<dbReference type="GO" id="GO:0006777">
    <property type="term" value="P:Mo-molybdopterin cofactor biosynthetic process"/>
    <property type="evidence" value="ECO:0007669"/>
    <property type="project" value="UniProtKB-UniRule"/>
</dbReference>
<dbReference type="RefSeq" id="WP_011731730.1">
    <property type="nucleotide sequence ID" value="NZ_AACCWR020000018.1"/>
</dbReference>
<dbReference type="Gene3D" id="3.40.980.10">
    <property type="entry name" value="MoaB/Mog-like domain"/>
    <property type="match status" value="1"/>
</dbReference>
<dbReference type="InterPro" id="IPR001453">
    <property type="entry name" value="MoaB/Mog_dom"/>
</dbReference>
<dbReference type="InterPro" id="IPR036135">
    <property type="entry name" value="MoeA_linker/N_sf"/>
</dbReference>
<keyword evidence="4" id="KW-0500">Molybdenum</keyword>